<dbReference type="Pfam" id="PF01370">
    <property type="entry name" value="Epimerase"/>
    <property type="match status" value="2"/>
</dbReference>
<evidence type="ECO:0000313" key="2">
    <source>
        <dbReference type="EMBL" id="ARJ22660.1"/>
    </source>
</evidence>
<dbReference type="InterPro" id="IPR050177">
    <property type="entry name" value="Lipid_A_modif_metabolic_enz"/>
</dbReference>
<dbReference type="PANTHER" id="PTHR43245:SF13">
    <property type="entry name" value="UDP-D-APIOSE_UDP-D-XYLOSE SYNTHASE 2"/>
    <property type="match status" value="1"/>
</dbReference>
<organism evidence="2 3">
    <name type="scientific">Bacillus mycoides</name>
    <dbReference type="NCBI Taxonomy" id="1405"/>
    <lineage>
        <taxon>Bacteria</taxon>
        <taxon>Bacillati</taxon>
        <taxon>Bacillota</taxon>
        <taxon>Bacilli</taxon>
        <taxon>Bacillales</taxon>
        <taxon>Bacillaceae</taxon>
        <taxon>Bacillus</taxon>
        <taxon>Bacillus cereus group</taxon>
    </lineage>
</organism>
<dbReference type="Gene3D" id="3.40.50.720">
    <property type="entry name" value="NAD(P)-binding Rossmann-like Domain"/>
    <property type="match status" value="1"/>
</dbReference>
<evidence type="ECO:0000313" key="3">
    <source>
        <dbReference type="Proteomes" id="UP000192932"/>
    </source>
</evidence>
<evidence type="ECO:0000259" key="1">
    <source>
        <dbReference type="Pfam" id="PF01370"/>
    </source>
</evidence>
<dbReference type="SUPFAM" id="SSF51735">
    <property type="entry name" value="NAD(P)-binding Rossmann-fold domains"/>
    <property type="match status" value="1"/>
</dbReference>
<dbReference type="InterPro" id="IPR001509">
    <property type="entry name" value="Epimerase_deHydtase"/>
</dbReference>
<sequence length="350" mass="40234">MKILILGGTRFLGRAFVEEALNRGHEVTLFNRGTNKEIFPDVEQLIGDRDDDVSSLENRKWDMVIDTCGFSPHHIRNVGEVLKDNIKHYTFISSLSVYKDWIPHHIKEDYKLLPEPPSDKVKAVENGEISPYEYYGALKVLCEKEAENYWPGRVLHVRAGLLSGMFDYTDRLPYWVQRVEKGGKVLVPGRKDRPVQFVDIKDVASFGLNMAENNKVGTFNVTGPKDELTMEELLNTCKKVTNSDAAFVWVDESFMHENKVQPWTEMPLWLPETFSLEGEKDPWKGGFSINIESAVKEGLTCRSLEDTVTDVYGWMKEMEERGLKAGVSDERERVLLEKWCNKGQMREFSE</sequence>
<dbReference type="Proteomes" id="UP000192932">
    <property type="component" value="Chromosome"/>
</dbReference>
<dbReference type="PANTHER" id="PTHR43245">
    <property type="entry name" value="BIFUNCTIONAL POLYMYXIN RESISTANCE PROTEIN ARNA"/>
    <property type="match status" value="1"/>
</dbReference>
<accession>A0A1W6AA59</accession>
<feature type="domain" description="NAD-dependent epimerase/dehydratase" evidence="1">
    <location>
        <begin position="3"/>
        <end position="43"/>
    </location>
</feature>
<dbReference type="InterPro" id="IPR036291">
    <property type="entry name" value="NAD(P)-bd_dom_sf"/>
</dbReference>
<feature type="domain" description="NAD-dependent epimerase/dehydratase" evidence="1">
    <location>
        <begin position="83"/>
        <end position="221"/>
    </location>
</feature>
<dbReference type="EMBL" id="CP020743">
    <property type="protein sequence ID" value="ARJ22660.1"/>
    <property type="molecule type" value="Genomic_DNA"/>
</dbReference>
<protein>
    <submittedName>
        <fullName evidence="2">NAD-dependent dehydratase</fullName>
    </submittedName>
</protein>
<gene>
    <name evidence="2" type="ORF">B7492_16250</name>
</gene>
<reference evidence="2 3" key="1">
    <citation type="submission" date="2017-04" db="EMBL/GenBank/DDBJ databases">
        <title>The Characteristic of a Fine Plant Growth-Promoting Rhizobacteria Bacillus mycoides Gnyt1 and its Whole Genome Sequencing Analysis.</title>
        <authorList>
            <person name="Li J.H."/>
            <person name="Yao T."/>
        </authorList>
    </citation>
    <scope>NUCLEOTIDE SEQUENCE [LARGE SCALE GENOMIC DNA]</scope>
    <source>
        <strain evidence="2 3">Gnyt1</strain>
    </source>
</reference>
<name>A0A1W6AA59_BACMY</name>
<proteinExistence type="predicted"/>
<dbReference type="AlphaFoldDB" id="A0A1W6AA59"/>
<dbReference type="RefSeq" id="WP_085311778.1">
    <property type="nucleotide sequence ID" value="NZ_CP020743.1"/>
</dbReference>
<dbReference type="CDD" id="cd05265">
    <property type="entry name" value="SDR_a1"/>
    <property type="match status" value="1"/>
</dbReference>